<dbReference type="Proteomes" id="UP000034154">
    <property type="component" value="Unassembled WGS sequence"/>
</dbReference>
<organism evidence="2 3">
    <name type="scientific">Candidatus Uhrbacteria bacterium GW2011_GWF2_44_350</name>
    <dbReference type="NCBI Taxonomy" id="1619000"/>
    <lineage>
        <taxon>Bacteria</taxon>
        <taxon>Candidatus Uhriibacteriota</taxon>
    </lineage>
</organism>
<dbReference type="Pfam" id="PF13196">
    <property type="entry name" value="DUF4012"/>
    <property type="match status" value="1"/>
</dbReference>
<dbReference type="InterPro" id="IPR025101">
    <property type="entry name" value="DUF4012"/>
</dbReference>
<dbReference type="EMBL" id="LCJB01000059">
    <property type="protein sequence ID" value="KKT69449.1"/>
    <property type="molecule type" value="Genomic_DNA"/>
</dbReference>
<keyword evidence="1" id="KW-0472">Membrane</keyword>
<proteinExistence type="predicted"/>
<comment type="caution">
    <text evidence="2">The sequence shown here is derived from an EMBL/GenBank/DDBJ whole genome shotgun (WGS) entry which is preliminary data.</text>
</comment>
<accession>A0A0G1MBY2</accession>
<evidence type="ECO:0008006" key="4">
    <source>
        <dbReference type="Google" id="ProtNLM"/>
    </source>
</evidence>
<keyword evidence="1" id="KW-1133">Transmembrane helix</keyword>
<keyword evidence="1" id="KW-0812">Transmembrane</keyword>
<feature type="transmembrane region" description="Helical" evidence="1">
    <location>
        <begin position="12"/>
        <end position="35"/>
    </location>
</feature>
<dbReference type="AlphaFoldDB" id="A0A0G1MBY2"/>
<evidence type="ECO:0000313" key="3">
    <source>
        <dbReference type="Proteomes" id="UP000034154"/>
    </source>
</evidence>
<name>A0A0G1MBY2_9BACT</name>
<reference evidence="2 3" key="1">
    <citation type="journal article" date="2015" name="Nature">
        <title>rRNA introns, odd ribosomes, and small enigmatic genomes across a large radiation of phyla.</title>
        <authorList>
            <person name="Brown C.T."/>
            <person name="Hug L.A."/>
            <person name="Thomas B.C."/>
            <person name="Sharon I."/>
            <person name="Castelle C.J."/>
            <person name="Singh A."/>
            <person name="Wilkins M.J."/>
            <person name="Williams K.H."/>
            <person name="Banfield J.F."/>
        </authorList>
    </citation>
    <scope>NUCLEOTIDE SEQUENCE [LARGE SCALE GENOMIC DNA]</scope>
</reference>
<evidence type="ECO:0000256" key="1">
    <source>
        <dbReference type="SAM" id="Phobius"/>
    </source>
</evidence>
<protein>
    <recommendedName>
        <fullName evidence="4">DUF4012 domain-containing protein</fullName>
    </recommendedName>
</protein>
<gene>
    <name evidence="2" type="ORF">UW63_C0059G0004</name>
</gene>
<evidence type="ECO:0000313" key="2">
    <source>
        <dbReference type="EMBL" id="KKT69449.1"/>
    </source>
</evidence>
<sequence>MYPPQKKSKIWILVVFIVVVIGVVIWTAVNAGLMATSLLDGRDRLFEAKGAIETLDFAGAEVSLDQAEVDFDQAGKHLRRISWLKVLPWIGPQVKAADEVFKISSNLFEIVDKISGLGSELTRLASEASDTASAIAPLRYDELSPTTKRILLQRLNGAAPDLALMAEQTKLVKEELKDFSDVPEPMGLIIRKLEGFLDEAYSTLTLASTAARIIPAFTGLGQEKTFLLLLENNAELRPAGGFIGAYGILKIEDGEIKELTLKDSYLLDSAADPYYFAVPPEPLQQYLSTEKWYFRDSNWSPDFPTAARQAIRMFTGEVLSIPVEEREFIQEPLSFDGVIAFTPSFVSDLLTFTGPIMIGGQEFSADNILDTLEYQVEVAFRDTGIPYEQRKEIITDLFNEMKTRIFDQPLSRWGPVVDALEENLQEKQIVLFSNSSTEAEEVIRKANWGGVVETGDKDFLMVVDANLASLKTNPQVFRNIKYEITPTTNGRFVGKVTITYDHQGGFDWKTTRYRTYTRIYVPYGSELFNFSGSLADDKIKSPSGVSGTLDVEQELGSTVFGTFISIEPGQSRDLVFEFYLAKPVQTAIESGNYTLVVDKQIGAAENGLTTELNFGKKVRSADPAEPQYLWGDSIYSGSFGLAGDLVINVSVEE</sequence>